<dbReference type="PANTHER" id="PTHR33050">
    <property type="entry name" value="REVERSE TRANSCRIPTASE DOMAIN-CONTAINING PROTEIN"/>
    <property type="match status" value="1"/>
</dbReference>
<feature type="region of interest" description="Disordered" evidence="1">
    <location>
        <begin position="22"/>
        <end position="77"/>
    </location>
</feature>
<dbReference type="InterPro" id="IPR043128">
    <property type="entry name" value="Rev_trsase/Diguanyl_cyclase"/>
</dbReference>
<dbReference type="Gene3D" id="3.30.70.270">
    <property type="match status" value="1"/>
</dbReference>
<dbReference type="InterPro" id="IPR000477">
    <property type="entry name" value="RT_dom"/>
</dbReference>
<protein>
    <recommendedName>
        <fullName evidence="2">Reverse transcriptase domain-containing protein</fullName>
    </recommendedName>
</protein>
<keyword evidence="4" id="KW-1185">Reference proteome</keyword>
<dbReference type="STRING" id="35525.A0A162TDI5"/>
<dbReference type="EMBL" id="LRGB01000002">
    <property type="protein sequence ID" value="KZS22104.1"/>
    <property type="molecule type" value="Genomic_DNA"/>
</dbReference>
<dbReference type="GO" id="GO:0071897">
    <property type="term" value="P:DNA biosynthetic process"/>
    <property type="evidence" value="ECO:0007669"/>
    <property type="project" value="UniProtKB-ARBA"/>
</dbReference>
<evidence type="ECO:0000256" key="1">
    <source>
        <dbReference type="SAM" id="MobiDB-lite"/>
    </source>
</evidence>
<gene>
    <name evidence="3" type="ORF">APZ42_010835</name>
</gene>
<evidence type="ECO:0000313" key="3">
    <source>
        <dbReference type="EMBL" id="KZS22104.1"/>
    </source>
</evidence>
<evidence type="ECO:0000259" key="2">
    <source>
        <dbReference type="PROSITE" id="PS50878"/>
    </source>
</evidence>
<accession>A0A162TDI5</accession>
<evidence type="ECO:0000313" key="4">
    <source>
        <dbReference type="Proteomes" id="UP000076858"/>
    </source>
</evidence>
<dbReference type="InterPro" id="IPR052055">
    <property type="entry name" value="Hepadnavirus_pol/RT"/>
</dbReference>
<proteinExistence type="predicted"/>
<dbReference type="PROSITE" id="PS50878">
    <property type="entry name" value="RT_POL"/>
    <property type="match status" value="1"/>
</dbReference>
<feature type="compositionally biased region" description="Polar residues" evidence="1">
    <location>
        <begin position="29"/>
        <end position="39"/>
    </location>
</feature>
<comment type="caution">
    <text evidence="3">The sequence shown here is derived from an EMBL/GenBank/DDBJ whole genome shotgun (WGS) entry which is preliminary data.</text>
</comment>
<feature type="compositionally biased region" description="Basic and acidic residues" evidence="1">
    <location>
        <begin position="51"/>
        <end position="69"/>
    </location>
</feature>
<dbReference type="Gene3D" id="3.10.10.10">
    <property type="entry name" value="HIV Type 1 Reverse Transcriptase, subunit A, domain 1"/>
    <property type="match status" value="1"/>
</dbReference>
<dbReference type="OrthoDB" id="6362838at2759"/>
<dbReference type="Proteomes" id="UP000076858">
    <property type="component" value="Unassembled WGS sequence"/>
</dbReference>
<dbReference type="CDD" id="cd03714">
    <property type="entry name" value="RT_DIRS1"/>
    <property type="match status" value="1"/>
</dbReference>
<dbReference type="Pfam" id="PF00078">
    <property type="entry name" value="RVT_1"/>
    <property type="match status" value="1"/>
</dbReference>
<dbReference type="SUPFAM" id="SSF56672">
    <property type="entry name" value="DNA/RNA polymerases"/>
    <property type="match status" value="1"/>
</dbReference>
<reference evidence="3 4" key="1">
    <citation type="submission" date="2016-03" db="EMBL/GenBank/DDBJ databases">
        <title>EvidentialGene: Evidence-directed Construction of Genes on Genomes.</title>
        <authorList>
            <person name="Gilbert D.G."/>
            <person name="Choi J.-H."/>
            <person name="Mockaitis K."/>
            <person name="Colbourne J."/>
            <person name="Pfrender M."/>
        </authorList>
    </citation>
    <scope>NUCLEOTIDE SEQUENCE [LARGE SCALE GENOMIC DNA]</scope>
    <source>
        <strain evidence="3 4">Xinb3</strain>
        <tissue evidence="3">Complete organism</tissue>
    </source>
</reference>
<organism evidence="3 4">
    <name type="scientific">Daphnia magna</name>
    <dbReference type="NCBI Taxonomy" id="35525"/>
    <lineage>
        <taxon>Eukaryota</taxon>
        <taxon>Metazoa</taxon>
        <taxon>Ecdysozoa</taxon>
        <taxon>Arthropoda</taxon>
        <taxon>Crustacea</taxon>
        <taxon>Branchiopoda</taxon>
        <taxon>Diplostraca</taxon>
        <taxon>Cladocera</taxon>
        <taxon>Anomopoda</taxon>
        <taxon>Daphniidae</taxon>
        <taxon>Daphnia</taxon>
    </lineage>
</organism>
<dbReference type="AlphaFoldDB" id="A0A162TDI5"/>
<dbReference type="InterPro" id="IPR043502">
    <property type="entry name" value="DNA/RNA_pol_sf"/>
</dbReference>
<name>A0A162TDI5_9CRUS</name>
<sequence length="902" mass="101974">MLKEANQDETLVKRDLAVAAVTHGRRNPFRSTNRGQSNEPPARQPQFFEYQHGERGRGRGRRVLSDHRGPRGRGGASRRECQSWRFCIPKKGNGFRPIVNLKPLNKFIVYEHFKMENLETVRYLVREEDWFVKLDLKDAYLTVPVDCSQQKYLRFAWRGRIYQFMCMAFGLSPAPRSFTKLLRVVVAFLRKRGVRLVVYLDDFLIMNETREGALADLQAALDLLQALGFLINWEKSVKEPSKTMEYLGMVINSVQLSFALLASKVQDVKRMCERALSSEQVILRDVALILGNFTSAIPTIPFAQSHYRNMQRFYIGESQKAPGNLNVRCCLSPESRLDLEWWVVNLDKVNGKEFFPKIPDLEIYLDASMTGWGAICNGVTTRGPWTADQTLMHINSLELLGALYALQSFGGGTKSAELTNIAKTLADFCEQRQLIIIAAHLAGELNIEADKESRFDTDSSDWKLDQVVFGKIQDIWHTEIDLFSSLWNAQLPKFVSWRPQPGSTAVNAFSVNWGDFMGYAFPPFTLIPKCLEKIRRELANTVMVFPVWPEQPWFPILLELTCDIPLLLHPSSTLLVSPKGKPHPLLKTGALQLAVWMLSGDSSAGRGFRNHWSSFSWPATGLQHLRHTNQPGSVGVIGVFNGANPIALFMSIGRCSPKHFRLSTAIQNHWDDFVELSQLASYPITEHPAAFRMTPTMQQVVVVVLNITPVTITTPDQVLDRVADYVRAKRNLAIEERRQGPSESFDEFYIGLLRLVDVTDLCATCAETRLVTRIISGTRDEELETRKVKMISHQFFSSLTNGDCIELDTLHPDYPQALSLVQASISNPTRISSSKMPTVSIIPPDTDFLRDVFILLEQTTDQITAVRSAIVGEFSDAFDHEKGPRRMIGQEMVTATGWRAVL</sequence>
<feature type="domain" description="Reverse transcriptase" evidence="2">
    <location>
        <begin position="69"/>
        <end position="251"/>
    </location>
</feature>
<dbReference type="CDD" id="cd09275">
    <property type="entry name" value="RNase_HI_RT_DIRS1"/>
    <property type="match status" value="1"/>
</dbReference>
<dbReference type="PANTHER" id="PTHR33050:SF7">
    <property type="entry name" value="RIBONUCLEASE H"/>
    <property type="match status" value="1"/>
</dbReference>